<reference evidence="1" key="1">
    <citation type="submission" date="2021-05" db="EMBL/GenBank/DDBJ databases">
        <authorList>
            <person name="Pan Q."/>
            <person name="Jouanno E."/>
            <person name="Zahm M."/>
            <person name="Klopp C."/>
            <person name="Cabau C."/>
            <person name="Louis A."/>
            <person name="Berthelot C."/>
            <person name="Parey E."/>
            <person name="Roest Crollius H."/>
            <person name="Montfort J."/>
            <person name="Robinson-Rechavi M."/>
            <person name="Bouchez O."/>
            <person name="Lampietro C."/>
            <person name="Lopez Roques C."/>
            <person name="Donnadieu C."/>
            <person name="Postlethwait J."/>
            <person name="Bobe J."/>
            <person name="Dillon D."/>
            <person name="Chandos A."/>
            <person name="von Hippel F."/>
            <person name="Guiguen Y."/>
        </authorList>
    </citation>
    <scope>NUCLEOTIDE SEQUENCE</scope>
    <source>
        <strain evidence="1">YG-Jan2019</strain>
    </source>
</reference>
<dbReference type="EMBL" id="CM055756">
    <property type="protein sequence ID" value="KAJ7989862.1"/>
    <property type="molecule type" value="Genomic_DNA"/>
</dbReference>
<name>A0ACC2FET6_DALPE</name>
<comment type="caution">
    <text evidence="1">The sequence shown here is derived from an EMBL/GenBank/DDBJ whole genome shotgun (WGS) entry which is preliminary data.</text>
</comment>
<keyword evidence="2" id="KW-1185">Reference proteome</keyword>
<evidence type="ECO:0000313" key="2">
    <source>
        <dbReference type="Proteomes" id="UP001157502"/>
    </source>
</evidence>
<sequence length="149" mass="16454">MSPRAQKTKQKKETQCRIEPSLRLPFCKIPRPRPYRAGANRPARESIATGSASPGLGLHNTGVEKRRFWSGCPANASLMLSVGRCLERDVLPLGGLERGKRRVGIWVAAHTQGGRAADSYLTHPKSEQDTLPPSPPSFFPLPPRYPNPY</sequence>
<accession>A0ACC2FET6</accession>
<proteinExistence type="predicted"/>
<dbReference type="Proteomes" id="UP001157502">
    <property type="component" value="Chromosome 29"/>
</dbReference>
<evidence type="ECO:0000313" key="1">
    <source>
        <dbReference type="EMBL" id="KAJ7989862.1"/>
    </source>
</evidence>
<protein>
    <submittedName>
        <fullName evidence="1">Uncharacterized protein</fullName>
    </submittedName>
</protein>
<organism evidence="1 2">
    <name type="scientific">Dallia pectoralis</name>
    <name type="common">Alaska blackfish</name>
    <dbReference type="NCBI Taxonomy" id="75939"/>
    <lineage>
        <taxon>Eukaryota</taxon>
        <taxon>Metazoa</taxon>
        <taxon>Chordata</taxon>
        <taxon>Craniata</taxon>
        <taxon>Vertebrata</taxon>
        <taxon>Euteleostomi</taxon>
        <taxon>Actinopterygii</taxon>
        <taxon>Neopterygii</taxon>
        <taxon>Teleostei</taxon>
        <taxon>Protacanthopterygii</taxon>
        <taxon>Esociformes</taxon>
        <taxon>Umbridae</taxon>
        <taxon>Dallia</taxon>
    </lineage>
</organism>
<gene>
    <name evidence="1" type="ORF">DPEC_G00308880</name>
</gene>